<keyword evidence="2" id="KW-1185">Reference proteome</keyword>
<accession>A0ABR1ZMI0</accession>
<evidence type="ECO:0000313" key="1">
    <source>
        <dbReference type="EMBL" id="KAK8481835.1"/>
    </source>
</evidence>
<proteinExistence type="predicted"/>
<name>A0ABR1ZMI0_9ROSI</name>
<dbReference type="Proteomes" id="UP001396334">
    <property type="component" value="Unassembled WGS sequence"/>
</dbReference>
<protein>
    <submittedName>
        <fullName evidence="1">Uncharacterized protein</fullName>
    </submittedName>
</protein>
<dbReference type="EMBL" id="JBBPBN010000846">
    <property type="protein sequence ID" value="KAK8481835.1"/>
    <property type="molecule type" value="Genomic_DNA"/>
</dbReference>
<organism evidence="1 2">
    <name type="scientific">Hibiscus sabdariffa</name>
    <name type="common">roselle</name>
    <dbReference type="NCBI Taxonomy" id="183260"/>
    <lineage>
        <taxon>Eukaryota</taxon>
        <taxon>Viridiplantae</taxon>
        <taxon>Streptophyta</taxon>
        <taxon>Embryophyta</taxon>
        <taxon>Tracheophyta</taxon>
        <taxon>Spermatophyta</taxon>
        <taxon>Magnoliopsida</taxon>
        <taxon>eudicotyledons</taxon>
        <taxon>Gunneridae</taxon>
        <taxon>Pentapetalae</taxon>
        <taxon>rosids</taxon>
        <taxon>malvids</taxon>
        <taxon>Malvales</taxon>
        <taxon>Malvaceae</taxon>
        <taxon>Malvoideae</taxon>
        <taxon>Hibiscus</taxon>
    </lineage>
</organism>
<comment type="caution">
    <text evidence="1">The sequence shown here is derived from an EMBL/GenBank/DDBJ whole genome shotgun (WGS) entry which is preliminary data.</text>
</comment>
<reference evidence="1 2" key="1">
    <citation type="journal article" date="2024" name="G3 (Bethesda)">
        <title>Genome assembly of Hibiscus sabdariffa L. provides insights into metabolisms of medicinal natural products.</title>
        <authorList>
            <person name="Kim T."/>
        </authorList>
    </citation>
    <scope>NUCLEOTIDE SEQUENCE [LARGE SCALE GENOMIC DNA]</scope>
    <source>
        <strain evidence="1">TK-2024</strain>
        <tissue evidence="1">Old leaves</tissue>
    </source>
</reference>
<gene>
    <name evidence="1" type="ORF">V6N11_007325</name>
</gene>
<sequence>MSLPFEAWFMSNLWVQGQFVDDSVSWEYLFPVICWLLWKRRCSILLDPHFVERGDVLLLGRCLFQDYRKAAETRVLAGSRGTGNREERNAIVDEIQDMLNRDWLVLIRNATGSVLEPGPYLQYVSTQAFSSVASNEMQITNTTAGPNAWLPPNEGVPSDHNGRWDHGEEVLRNSLGCV</sequence>
<evidence type="ECO:0000313" key="2">
    <source>
        <dbReference type="Proteomes" id="UP001396334"/>
    </source>
</evidence>